<evidence type="ECO:0000313" key="9">
    <source>
        <dbReference type="EMBL" id="MFC0384718.1"/>
    </source>
</evidence>
<dbReference type="EMBL" id="JBHLVZ010000002">
    <property type="protein sequence ID" value="MFC0384718.1"/>
    <property type="molecule type" value="Genomic_DNA"/>
</dbReference>
<dbReference type="PRINTS" id="PR00735">
    <property type="entry name" value="GLHYDRLASE8"/>
</dbReference>
<dbReference type="InterPro" id="IPR012341">
    <property type="entry name" value="6hp_glycosidase-like_sf"/>
</dbReference>
<accession>A0ABV6IPZ0</accession>
<dbReference type="GO" id="GO:0016787">
    <property type="term" value="F:hydrolase activity"/>
    <property type="evidence" value="ECO:0007669"/>
    <property type="project" value="UniProtKB-KW"/>
</dbReference>
<organism evidence="9 10">
    <name type="scientific">Muricoccus vinaceus</name>
    <dbReference type="NCBI Taxonomy" id="424704"/>
    <lineage>
        <taxon>Bacteria</taxon>
        <taxon>Pseudomonadati</taxon>
        <taxon>Pseudomonadota</taxon>
        <taxon>Alphaproteobacteria</taxon>
        <taxon>Acetobacterales</taxon>
        <taxon>Roseomonadaceae</taxon>
        <taxon>Muricoccus</taxon>
    </lineage>
</organism>
<comment type="catalytic activity">
    <reaction evidence="1">
        <text>Endohydrolysis of (1-&gt;4)-beta-D-glucosidic linkages in cellulose, lichenin and cereal beta-D-glucans.</text>
        <dbReference type="EC" id="3.2.1.4"/>
    </reaction>
</comment>
<dbReference type="RefSeq" id="WP_377048798.1">
    <property type="nucleotide sequence ID" value="NZ_JBHLVZ010000002.1"/>
</dbReference>
<evidence type="ECO:0000256" key="5">
    <source>
        <dbReference type="ARBA" id="ARBA00023001"/>
    </source>
</evidence>
<evidence type="ECO:0000256" key="6">
    <source>
        <dbReference type="ARBA" id="ARBA00023295"/>
    </source>
</evidence>
<comment type="caution">
    <text evidence="9">The sequence shown here is derived from an EMBL/GenBank/DDBJ whole genome shotgun (WGS) entry which is preliminary data.</text>
</comment>
<dbReference type="Pfam" id="PF01270">
    <property type="entry name" value="Glyco_hydro_8"/>
    <property type="match status" value="1"/>
</dbReference>
<evidence type="ECO:0000256" key="1">
    <source>
        <dbReference type="ARBA" id="ARBA00000966"/>
    </source>
</evidence>
<evidence type="ECO:0000256" key="3">
    <source>
        <dbReference type="ARBA" id="ARBA00012601"/>
    </source>
</evidence>
<dbReference type="Gene3D" id="1.50.10.10">
    <property type="match status" value="1"/>
</dbReference>
<keyword evidence="7" id="KW-0624">Polysaccharide degradation</keyword>
<dbReference type="Proteomes" id="UP001589789">
    <property type="component" value="Unassembled WGS sequence"/>
</dbReference>
<dbReference type="EC" id="3.2.1.4" evidence="3"/>
<evidence type="ECO:0000256" key="7">
    <source>
        <dbReference type="ARBA" id="ARBA00023326"/>
    </source>
</evidence>
<keyword evidence="7" id="KW-0119">Carbohydrate metabolism</keyword>
<reference evidence="9 10" key="1">
    <citation type="submission" date="2024-09" db="EMBL/GenBank/DDBJ databases">
        <authorList>
            <person name="Sun Q."/>
            <person name="Mori K."/>
        </authorList>
    </citation>
    <scope>NUCLEOTIDE SEQUENCE [LARGE SCALE GENOMIC DNA]</scope>
    <source>
        <strain evidence="9 10">CCM 7468</strain>
    </source>
</reference>
<gene>
    <name evidence="9" type="ORF">ACFFIC_04030</name>
</gene>
<proteinExistence type="inferred from homology"/>
<keyword evidence="10" id="KW-1185">Reference proteome</keyword>
<name>A0ABV6IPZ0_9PROT</name>
<comment type="similarity">
    <text evidence="2">Belongs to the glycosyl hydrolase 8 (cellulase D) family.</text>
</comment>
<keyword evidence="6" id="KW-0326">Glycosidase</keyword>
<dbReference type="SUPFAM" id="SSF48208">
    <property type="entry name" value="Six-hairpin glycosidases"/>
    <property type="match status" value="1"/>
</dbReference>
<keyword evidence="5" id="KW-0136">Cellulose degradation</keyword>
<evidence type="ECO:0000313" key="10">
    <source>
        <dbReference type="Proteomes" id="UP001589789"/>
    </source>
</evidence>
<feature type="region of interest" description="Disordered" evidence="8">
    <location>
        <begin position="1"/>
        <end position="20"/>
    </location>
</feature>
<protein>
    <recommendedName>
        <fullName evidence="3">cellulase</fullName>
        <ecNumber evidence="3">3.2.1.4</ecNumber>
    </recommendedName>
</protein>
<sequence length="408" mass="44427">MRPRLPAASDRLPPSFPHSWRPTRRQVGWGTIGTAVLGGAVLDARPPGFVANFHDEWRIFRERHVAEDGRVVDDGAGGVTHSEGTGYGLLLASAAEDLGSFERILAWSAHRLRRQDGLHAWRWLPGALDPTPDRNNATDGDLLIAWALQRAARLFGRADFLAGARRIAEQVLSQCAREVGGRLVLLPAAHGFERRDHTMVNPSYYVWPALRDLERLVPGRSWRRLSTDGLSLSDAARFGRWGPPADWIDLPHDPAGPPRPSAERPARFSWDAIRVPLHAAWAGHPDDAALLAAVEFWAAAGRRPVPAWVDLASGQVAPYPGHGGVQAVVALTRAAVSRGRVQPLFPRLASSGSYYEAVLILLSRLAWREGVVDPPPPVEAGPAGLPPAGPTAAERMIRVFRKLGRGLP</sequence>
<dbReference type="InterPro" id="IPR002037">
    <property type="entry name" value="Glyco_hydro_8"/>
</dbReference>
<dbReference type="InterPro" id="IPR008928">
    <property type="entry name" value="6-hairpin_glycosidase_sf"/>
</dbReference>
<keyword evidence="4 9" id="KW-0378">Hydrolase</keyword>
<evidence type="ECO:0000256" key="8">
    <source>
        <dbReference type="SAM" id="MobiDB-lite"/>
    </source>
</evidence>
<evidence type="ECO:0000256" key="4">
    <source>
        <dbReference type="ARBA" id="ARBA00022801"/>
    </source>
</evidence>
<evidence type="ECO:0000256" key="2">
    <source>
        <dbReference type="ARBA" id="ARBA00009209"/>
    </source>
</evidence>